<gene>
    <name evidence="6" type="ORF">GCM10011390_14490</name>
</gene>
<feature type="domain" description="p-hydroxybenzoic acid efflux pump subunit AaeA-like beta-barrel" evidence="5">
    <location>
        <begin position="310"/>
        <end position="402"/>
    </location>
</feature>
<feature type="compositionally biased region" description="Pro residues" evidence="2">
    <location>
        <begin position="49"/>
        <end position="60"/>
    </location>
</feature>
<keyword evidence="1" id="KW-0175">Coiled coil</keyword>
<dbReference type="GO" id="GO:0055085">
    <property type="term" value="P:transmembrane transport"/>
    <property type="evidence" value="ECO:0007669"/>
    <property type="project" value="InterPro"/>
</dbReference>
<dbReference type="EMBL" id="BMIQ01000002">
    <property type="protein sequence ID" value="GGD96822.1"/>
    <property type="molecule type" value="Genomic_DNA"/>
</dbReference>
<dbReference type="Proteomes" id="UP000644699">
    <property type="component" value="Unassembled WGS sequence"/>
</dbReference>
<evidence type="ECO:0000259" key="5">
    <source>
        <dbReference type="Pfam" id="PF25963"/>
    </source>
</evidence>
<keyword evidence="3" id="KW-1133">Transmembrane helix</keyword>
<comment type="caution">
    <text evidence="6">The sequence shown here is derived from an EMBL/GenBank/DDBJ whole genome shotgun (WGS) entry which is preliminary data.</text>
</comment>
<dbReference type="Pfam" id="PF25917">
    <property type="entry name" value="BSH_RND"/>
    <property type="match status" value="1"/>
</dbReference>
<evidence type="ECO:0000313" key="7">
    <source>
        <dbReference type="Proteomes" id="UP000644699"/>
    </source>
</evidence>
<dbReference type="AlphaFoldDB" id="A0A916ZGI2"/>
<dbReference type="InterPro" id="IPR058625">
    <property type="entry name" value="MdtA-like_BSH"/>
</dbReference>
<feature type="coiled-coil region" evidence="1">
    <location>
        <begin position="163"/>
        <end position="204"/>
    </location>
</feature>
<dbReference type="Gene3D" id="2.40.30.170">
    <property type="match status" value="1"/>
</dbReference>
<dbReference type="PANTHER" id="PTHR30386:SF24">
    <property type="entry name" value="MULTIDRUG RESISTANCE EFFLUX PUMP"/>
    <property type="match status" value="1"/>
</dbReference>
<keyword evidence="3" id="KW-0812">Transmembrane</keyword>
<feature type="transmembrane region" description="Helical" evidence="3">
    <location>
        <begin position="70"/>
        <end position="91"/>
    </location>
</feature>
<proteinExistence type="predicted"/>
<keyword evidence="3" id="KW-0472">Membrane</keyword>
<dbReference type="InterPro" id="IPR050739">
    <property type="entry name" value="MFP"/>
</dbReference>
<dbReference type="SUPFAM" id="SSF111369">
    <property type="entry name" value="HlyD-like secretion proteins"/>
    <property type="match status" value="2"/>
</dbReference>
<evidence type="ECO:0000313" key="6">
    <source>
        <dbReference type="EMBL" id="GGD96822.1"/>
    </source>
</evidence>
<evidence type="ECO:0000256" key="2">
    <source>
        <dbReference type="SAM" id="MobiDB-lite"/>
    </source>
</evidence>
<sequence length="435" mass="45356">MVAMYDKPSSELGGTAGGTTRPEAEAKTPPLAPDLPKARPEPAAERPAPAAPPPVVSAPPAPKKRGIKRFLLPLIALAALGGGAWYGHYYWVEGRFLVSTDDAYVGADMSILSPKITGYVRAVPVEENDRIAAGAPLVEMDDGDYRLALQAAEAKIATKRASIERIGAQRRAAEAAVTQAEAAKDAATTALAQAELDLKRATDLSRTGAGTAAQQDNARSARDADAAQLNGAIAALEASKANVLIFDAQQKEAAQELQELQVARDQAVRDLSFTVLKAPYDGVVGNLSVQPGDYIAPGKRLAAIVPVDKVYVDANFKETQLAEIVPGQKVEVEIDAIPGRRFEGTVKSVSPASGSVFSLLPTDNATGNFTKIIQRVPVRVEIDDAQDLAGHLRPGLSAVVAVDIRTTPDAAHATTVTGTAPAASVTEAAGQGAAR</sequence>
<dbReference type="Pfam" id="PF25963">
    <property type="entry name" value="Beta-barrel_AAEA"/>
    <property type="match status" value="1"/>
</dbReference>
<keyword evidence="7" id="KW-1185">Reference proteome</keyword>
<dbReference type="PANTHER" id="PTHR30386">
    <property type="entry name" value="MEMBRANE FUSION SUBUNIT OF EMRAB-TOLC MULTIDRUG EFFLUX PUMP"/>
    <property type="match status" value="1"/>
</dbReference>
<evidence type="ECO:0000259" key="4">
    <source>
        <dbReference type="Pfam" id="PF25917"/>
    </source>
</evidence>
<accession>A0A916ZGI2</accession>
<dbReference type="InterPro" id="IPR058634">
    <property type="entry name" value="AaeA-lik-b-barrel"/>
</dbReference>
<dbReference type="RefSeq" id="WP_244639369.1">
    <property type="nucleotide sequence ID" value="NZ_BMIQ01000002.1"/>
</dbReference>
<reference evidence="6" key="2">
    <citation type="submission" date="2020-09" db="EMBL/GenBank/DDBJ databases">
        <authorList>
            <person name="Sun Q."/>
            <person name="Zhou Y."/>
        </authorList>
    </citation>
    <scope>NUCLEOTIDE SEQUENCE</scope>
    <source>
        <strain evidence="6">CGMCC 1.15367</strain>
    </source>
</reference>
<name>A0A916ZGI2_9HYPH</name>
<dbReference type="Gene3D" id="1.10.287.470">
    <property type="entry name" value="Helix hairpin bin"/>
    <property type="match status" value="1"/>
</dbReference>
<evidence type="ECO:0000256" key="3">
    <source>
        <dbReference type="SAM" id="Phobius"/>
    </source>
</evidence>
<dbReference type="Gene3D" id="2.40.50.100">
    <property type="match status" value="1"/>
</dbReference>
<evidence type="ECO:0000256" key="1">
    <source>
        <dbReference type="SAM" id="Coils"/>
    </source>
</evidence>
<feature type="domain" description="Multidrug resistance protein MdtA-like barrel-sandwich hybrid" evidence="4">
    <location>
        <begin position="113"/>
        <end position="305"/>
    </location>
</feature>
<reference evidence="6" key="1">
    <citation type="journal article" date="2014" name="Int. J. Syst. Evol. Microbiol.">
        <title>Complete genome sequence of Corynebacterium casei LMG S-19264T (=DSM 44701T), isolated from a smear-ripened cheese.</title>
        <authorList>
            <consortium name="US DOE Joint Genome Institute (JGI-PGF)"/>
            <person name="Walter F."/>
            <person name="Albersmeier A."/>
            <person name="Kalinowski J."/>
            <person name="Ruckert C."/>
        </authorList>
    </citation>
    <scope>NUCLEOTIDE SEQUENCE</scope>
    <source>
        <strain evidence="6">CGMCC 1.15367</strain>
    </source>
</reference>
<feature type="region of interest" description="Disordered" evidence="2">
    <location>
        <begin position="1"/>
        <end position="60"/>
    </location>
</feature>
<protein>
    <submittedName>
        <fullName evidence="6">Hemolysin D</fullName>
    </submittedName>
</protein>
<organism evidence="6 7">
    <name type="scientific">Aureimonas endophytica</name>
    <dbReference type="NCBI Taxonomy" id="2027858"/>
    <lineage>
        <taxon>Bacteria</taxon>
        <taxon>Pseudomonadati</taxon>
        <taxon>Pseudomonadota</taxon>
        <taxon>Alphaproteobacteria</taxon>
        <taxon>Hyphomicrobiales</taxon>
        <taxon>Aurantimonadaceae</taxon>
        <taxon>Aureimonas</taxon>
    </lineage>
</organism>